<dbReference type="PATRIC" id="fig|926556.3.peg.2831"/>
<dbReference type="InterPro" id="IPR023296">
    <property type="entry name" value="Glyco_hydro_beta-prop_sf"/>
</dbReference>
<keyword evidence="4" id="KW-0119">Carbohydrate metabolism</keyword>
<evidence type="ECO:0000256" key="2">
    <source>
        <dbReference type="ARBA" id="ARBA00022651"/>
    </source>
</evidence>
<dbReference type="PANTHER" id="PTHR43772:SF2">
    <property type="entry name" value="PUTATIVE (AFU_ORTHOLOGUE AFUA_2G04480)-RELATED"/>
    <property type="match status" value="1"/>
</dbReference>
<evidence type="ECO:0000256" key="4">
    <source>
        <dbReference type="ARBA" id="ARBA00023277"/>
    </source>
</evidence>
<reference evidence="9" key="1">
    <citation type="submission" date="2012-02" db="EMBL/GenBank/DDBJ databases">
        <title>The complete genome of Echinicola vietnamensis DSM 17526.</title>
        <authorList>
            <person name="Lucas S."/>
            <person name="Copeland A."/>
            <person name="Lapidus A."/>
            <person name="Glavina del Rio T."/>
            <person name="Dalin E."/>
            <person name="Tice H."/>
            <person name="Bruce D."/>
            <person name="Goodwin L."/>
            <person name="Pitluck S."/>
            <person name="Peters L."/>
            <person name="Ovchinnikova G."/>
            <person name="Teshima H."/>
            <person name="Kyrpides N."/>
            <person name="Mavromatis K."/>
            <person name="Ivanova N."/>
            <person name="Brettin T."/>
            <person name="Detter J.C."/>
            <person name="Han C."/>
            <person name="Larimer F."/>
            <person name="Land M."/>
            <person name="Hauser L."/>
            <person name="Markowitz V."/>
            <person name="Cheng J.-F."/>
            <person name="Hugenholtz P."/>
            <person name="Woyke T."/>
            <person name="Wu D."/>
            <person name="Brambilla E."/>
            <person name="Klenk H.-P."/>
            <person name="Eisen J.A."/>
        </authorList>
    </citation>
    <scope>NUCLEOTIDE SEQUENCE [LARGE SCALE GENOMIC DNA]</scope>
    <source>
        <strain evidence="9">DSM 17526 / LMG 23754 / KMM 6221</strain>
    </source>
</reference>
<proteinExistence type="inferred from homology"/>
<dbReference type="GO" id="GO:0045493">
    <property type="term" value="P:xylan catabolic process"/>
    <property type="evidence" value="ECO:0007669"/>
    <property type="project" value="UniProtKB-KW"/>
</dbReference>
<dbReference type="STRING" id="926556.Echvi_2678"/>
<dbReference type="SUPFAM" id="SSF75005">
    <property type="entry name" value="Arabinanase/levansucrase/invertase"/>
    <property type="match status" value="1"/>
</dbReference>
<keyword evidence="3 7" id="KW-0378">Hydrolase</keyword>
<dbReference type="EMBL" id="CP003346">
    <property type="protein sequence ID" value="AGA78918.1"/>
    <property type="molecule type" value="Genomic_DNA"/>
</dbReference>
<dbReference type="InterPro" id="IPR052176">
    <property type="entry name" value="Glycosyl_Hydrlase_43_Enz"/>
</dbReference>
<dbReference type="KEGG" id="evi:Echvi_2678"/>
<evidence type="ECO:0000256" key="6">
    <source>
        <dbReference type="PIRSR" id="PIRSR606710-2"/>
    </source>
</evidence>
<dbReference type="PROSITE" id="PS51257">
    <property type="entry name" value="PROKAR_LIPOPROTEIN"/>
    <property type="match status" value="1"/>
</dbReference>
<dbReference type="GO" id="GO:0004553">
    <property type="term" value="F:hydrolase activity, hydrolyzing O-glycosyl compounds"/>
    <property type="evidence" value="ECO:0007669"/>
    <property type="project" value="InterPro"/>
</dbReference>
<gene>
    <name evidence="8" type="ordered locus">Echvi_2678</name>
</gene>
<evidence type="ECO:0000256" key="5">
    <source>
        <dbReference type="ARBA" id="ARBA00023295"/>
    </source>
</evidence>
<comment type="similarity">
    <text evidence="1 7">Belongs to the glycosyl hydrolase 43 family.</text>
</comment>
<keyword evidence="9" id="KW-1185">Reference proteome</keyword>
<protein>
    <submittedName>
        <fullName evidence="8">Beta-xylosidase</fullName>
    </submittedName>
</protein>
<dbReference type="InterPro" id="IPR006710">
    <property type="entry name" value="Glyco_hydro_43"/>
</dbReference>
<dbReference type="RefSeq" id="WP_015266471.1">
    <property type="nucleotide sequence ID" value="NC_019904.1"/>
</dbReference>
<evidence type="ECO:0000313" key="8">
    <source>
        <dbReference type="EMBL" id="AGA78918.1"/>
    </source>
</evidence>
<organism evidence="8 9">
    <name type="scientific">Echinicola vietnamensis (strain DSM 17526 / LMG 23754 / KMM 6221)</name>
    <dbReference type="NCBI Taxonomy" id="926556"/>
    <lineage>
        <taxon>Bacteria</taxon>
        <taxon>Pseudomonadati</taxon>
        <taxon>Bacteroidota</taxon>
        <taxon>Cytophagia</taxon>
        <taxon>Cytophagales</taxon>
        <taxon>Cyclobacteriaceae</taxon>
        <taxon>Echinicola</taxon>
    </lineage>
</organism>
<dbReference type="CDD" id="cd18619">
    <property type="entry name" value="GH43_CoXyl43_like"/>
    <property type="match status" value="1"/>
</dbReference>
<accession>L0G0T8</accession>
<evidence type="ECO:0000256" key="7">
    <source>
        <dbReference type="RuleBase" id="RU361187"/>
    </source>
</evidence>
<evidence type="ECO:0000256" key="1">
    <source>
        <dbReference type="ARBA" id="ARBA00009865"/>
    </source>
</evidence>
<feature type="site" description="Important for catalytic activity, responsible for pKa modulation of the active site Glu and correct orientation of both the proton donor and substrate" evidence="6">
    <location>
        <position position="191"/>
    </location>
</feature>
<dbReference type="Gene3D" id="2.115.10.20">
    <property type="entry name" value="Glycosyl hydrolase domain, family 43"/>
    <property type="match status" value="1"/>
</dbReference>
<evidence type="ECO:0000256" key="3">
    <source>
        <dbReference type="ARBA" id="ARBA00022801"/>
    </source>
</evidence>
<keyword evidence="2" id="KW-0858">Xylan degradation</keyword>
<dbReference type="HOGENOM" id="CLU_009397_4_1_10"/>
<sequence length="386" mass="43151">MNVVKKYIVNTLLGNTVPCHRLFVLLFAMTVIACNGEREDEAKAKTKTNPAGSSPLIFLNEPLIKSTFTADPSAHVFGDKIYIYPSHDVESHAVEDDTGGHFNMEDYHVYSMESPDAEVIDHGKVLGVADVPWAKRQMWAPDAAERAGKYYLYFPAKDTADIFRIGVAVSTSPTGPFKPMDEPIPGSFSIDPAVYKDNASDYYMYWGGIWGGQLQKWRTGVYHSTSDSPYADEPAGHEPAISPKVAKLSEDMTTFSETPRDVVILGADGEPIKAGDHERRFFEAAWMHKHEGTYYFSYSTGDTHKIVYATGDSPYGPFTYKGVLLAPVQGWTNHHSIVKVRNQWYLFYHDTQLSGKTHLRNIKMTPLEHLDNGDIATIYPVSHSIN</sequence>
<dbReference type="eggNOG" id="COG3507">
    <property type="taxonomic scope" value="Bacteria"/>
</dbReference>
<keyword evidence="2" id="KW-0624">Polysaccharide degradation</keyword>
<name>L0G0T8_ECHVK</name>
<dbReference type="PANTHER" id="PTHR43772">
    <property type="entry name" value="ENDO-1,4-BETA-XYLANASE"/>
    <property type="match status" value="1"/>
</dbReference>
<keyword evidence="5 7" id="KW-0326">Glycosidase</keyword>
<dbReference type="AlphaFoldDB" id="L0G0T8"/>
<dbReference type="Pfam" id="PF04616">
    <property type="entry name" value="Glyco_hydro_43"/>
    <property type="match status" value="1"/>
</dbReference>
<dbReference type="Proteomes" id="UP000010796">
    <property type="component" value="Chromosome"/>
</dbReference>
<evidence type="ECO:0000313" key="9">
    <source>
        <dbReference type="Proteomes" id="UP000010796"/>
    </source>
</evidence>